<dbReference type="EMBL" id="JARKIF010000019">
    <property type="protein sequence ID" value="KAJ7618574.1"/>
    <property type="molecule type" value="Genomic_DNA"/>
</dbReference>
<accession>A0AAD7FE36</accession>
<protein>
    <submittedName>
        <fullName evidence="2">Uncharacterized protein</fullName>
    </submittedName>
</protein>
<dbReference type="AlphaFoldDB" id="A0AAD7FE36"/>
<dbReference type="Proteomes" id="UP001221142">
    <property type="component" value="Unassembled WGS sequence"/>
</dbReference>
<gene>
    <name evidence="2" type="ORF">FB45DRAFT_931951</name>
</gene>
<proteinExistence type="predicted"/>
<feature type="region of interest" description="Disordered" evidence="1">
    <location>
        <begin position="113"/>
        <end position="142"/>
    </location>
</feature>
<keyword evidence="3" id="KW-1185">Reference proteome</keyword>
<comment type="caution">
    <text evidence="2">The sequence shown here is derived from an EMBL/GenBank/DDBJ whole genome shotgun (WGS) entry which is preliminary data.</text>
</comment>
<evidence type="ECO:0000313" key="3">
    <source>
        <dbReference type="Proteomes" id="UP001221142"/>
    </source>
</evidence>
<name>A0AAD7FE36_9AGAR</name>
<evidence type="ECO:0000313" key="2">
    <source>
        <dbReference type="EMBL" id="KAJ7618574.1"/>
    </source>
</evidence>
<sequence length="284" mass="31798">MTALWKPERSTFSSMTTLSGALWTLISSRSPATCPPPPAPSSPGSRPSLVCKPAYIIPYHKGDGLVQSIVQSRASAEGDASDLTQVEDIRNGMILGAELNCVMEDRRVAVVKTPQPDPCSGRHSPASQLLPSPRRRRHRASRRRRALQWLKGTRHMRSDMPNNSDAAFRQGTLIPKPSPTLLHYNYGVAALRWRGENAAKHLPGGLERRNPRGDAEMQRRAARKARWYESRGPEAKIDPWNVPLLLWARSPAGVEYFRSAAAERAREEEERVNRLEQWREGVSS</sequence>
<feature type="compositionally biased region" description="Basic residues" evidence="1">
    <location>
        <begin position="133"/>
        <end position="142"/>
    </location>
</feature>
<evidence type="ECO:0000256" key="1">
    <source>
        <dbReference type="SAM" id="MobiDB-lite"/>
    </source>
</evidence>
<reference evidence="2" key="1">
    <citation type="submission" date="2023-03" db="EMBL/GenBank/DDBJ databases">
        <title>Massive genome expansion in bonnet fungi (Mycena s.s.) driven by repeated elements and novel gene families across ecological guilds.</title>
        <authorList>
            <consortium name="Lawrence Berkeley National Laboratory"/>
            <person name="Harder C.B."/>
            <person name="Miyauchi S."/>
            <person name="Viragh M."/>
            <person name="Kuo A."/>
            <person name="Thoen E."/>
            <person name="Andreopoulos B."/>
            <person name="Lu D."/>
            <person name="Skrede I."/>
            <person name="Drula E."/>
            <person name="Henrissat B."/>
            <person name="Morin E."/>
            <person name="Kohler A."/>
            <person name="Barry K."/>
            <person name="LaButti K."/>
            <person name="Morin E."/>
            <person name="Salamov A."/>
            <person name="Lipzen A."/>
            <person name="Mereny Z."/>
            <person name="Hegedus B."/>
            <person name="Baldrian P."/>
            <person name="Stursova M."/>
            <person name="Weitz H."/>
            <person name="Taylor A."/>
            <person name="Grigoriev I.V."/>
            <person name="Nagy L.G."/>
            <person name="Martin F."/>
            <person name="Kauserud H."/>
        </authorList>
    </citation>
    <scope>NUCLEOTIDE SEQUENCE</scope>
    <source>
        <strain evidence="2">9284</strain>
    </source>
</reference>
<organism evidence="2 3">
    <name type="scientific">Roridomyces roridus</name>
    <dbReference type="NCBI Taxonomy" id="1738132"/>
    <lineage>
        <taxon>Eukaryota</taxon>
        <taxon>Fungi</taxon>
        <taxon>Dikarya</taxon>
        <taxon>Basidiomycota</taxon>
        <taxon>Agaricomycotina</taxon>
        <taxon>Agaricomycetes</taxon>
        <taxon>Agaricomycetidae</taxon>
        <taxon>Agaricales</taxon>
        <taxon>Marasmiineae</taxon>
        <taxon>Mycenaceae</taxon>
        <taxon>Roridomyces</taxon>
    </lineage>
</organism>